<dbReference type="GO" id="GO:0046872">
    <property type="term" value="F:metal ion binding"/>
    <property type="evidence" value="ECO:0007669"/>
    <property type="project" value="UniProtKB-KW"/>
</dbReference>
<evidence type="ECO:0000256" key="18">
    <source>
        <dbReference type="PIRSR" id="PIRSR600829-4"/>
    </source>
</evidence>
<gene>
    <name evidence="20" type="ORF">FC093_02690</name>
</gene>
<evidence type="ECO:0000256" key="13">
    <source>
        <dbReference type="ARBA" id="ARBA00023209"/>
    </source>
</evidence>
<feature type="transmembrane region" description="Helical" evidence="19">
    <location>
        <begin position="93"/>
        <end position="114"/>
    </location>
</feature>
<comment type="cofactor">
    <cofactor evidence="18">
        <name>Mg(2+)</name>
        <dbReference type="ChEBI" id="CHEBI:18420"/>
    </cofactor>
    <text evidence="18">Mn(2+), Zn(2+), Cd(2+) and Co(2+) support activity to lesser extents.</text>
</comment>
<evidence type="ECO:0000256" key="6">
    <source>
        <dbReference type="ARBA" id="ARBA00022692"/>
    </source>
</evidence>
<keyword evidence="18" id="KW-0460">Magnesium</keyword>
<dbReference type="Proteomes" id="UP000305848">
    <property type="component" value="Unassembled WGS sequence"/>
</dbReference>
<dbReference type="Pfam" id="PF01219">
    <property type="entry name" value="DAGK_prokar"/>
    <property type="match status" value="1"/>
</dbReference>
<dbReference type="EMBL" id="SZQL01000001">
    <property type="protein sequence ID" value="TKK71937.1"/>
    <property type="molecule type" value="Genomic_DNA"/>
</dbReference>
<keyword evidence="21" id="KW-1185">Reference proteome</keyword>
<evidence type="ECO:0000256" key="2">
    <source>
        <dbReference type="ARBA" id="ARBA00005967"/>
    </source>
</evidence>
<evidence type="ECO:0000313" key="20">
    <source>
        <dbReference type="EMBL" id="TKK71937.1"/>
    </source>
</evidence>
<feature type="binding site" evidence="18">
    <location>
        <position position="25"/>
    </location>
    <ligand>
        <name>a divalent metal cation</name>
        <dbReference type="ChEBI" id="CHEBI:60240"/>
    </ligand>
</feature>
<feature type="binding site" evidence="16">
    <location>
        <position position="4"/>
    </location>
    <ligand>
        <name>substrate</name>
    </ligand>
</feature>
<evidence type="ECO:0000256" key="15">
    <source>
        <dbReference type="PIRSR" id="PIRSR600829-1"/>
    </source>
</evidence>
<dbReference type="GO" id="GO:0016301">
    <property type="term" value="F:kinase activity"/>
    <property type="evidence" value="ECO:0007669"/>
    <property type="project" value="UniProtKB-KW"/>
</dbReference>
<keyword evidence="9 17" id="KW-0067">ATP-binding</keyword>
<comment type="similarity">
    <text evidence="2">Belongs to the bacterial diacylglycerol kinase family.</text>
</comment>
<protein>
    <submittedName>
        <fullName evidence="20">Diacylglycerol kinase family protein</fullName>
    </submittedName>
</protein>
<dbReference type="InterPro" id="IPR036945">
    <property type="entry name" value="DAGK_sf"/>
</dbReference>
<accession>A0A4U3LDE1</accession>
<keyword evidence="8 20" id="KW-0418">Kinase</keyword>
<evidence type="ECO:0000256" key="12">
    <source>
        <dbReference type="ARBA" id="ARBA00023136"/>
    </source>
</evidence>
<feature type="active site" description="Proton acceptor" evidence="15">
    <location>
        <position position="66"/>
    </location>
</feature>
<feature type="binding site" evidence="16">
    <location>
        <position position="66"/>
    </location>
    <ligand>
        <name>substrate</name>
    </ligand>
</feature>
<evidence type="ECO:0000256" key="8">
    <source>
        <dbReference type="ARBA" id="ARBA00022777"/>
    </source>
</evidence>
<feature type="binding site" evidence="17">
    <location>
        <position position="73"/>
    </location>
    <ligand>
        <name>ATP</name>
        <dbReference type="ChEBI" id="CHEBI:30616"/>
    </ligand>
</feature>
<feature type="binding site" evidence="18">
    <location>
        <position position="73"/>
    </location>
    <ligand>
        <name>a divalent metal cation</name>
        <dbReference type="ChEBI" id="CHEBI:60240"/>
    </ligand>
</feature>
<keyword evidence="7 17" id="KW-0547">Nucleotide-binding</keyword>
<feature type="binding site" evidence="17">
    <location>
        <position position="25"/>
    </location>
    <ligand>
        <name>ATP</name>
        <dbReference type="ChEBI" id="CHEBI:30616"/>
    </ligand>
</feature>
<name>A0A4U3LDE1_9BACT</name>
<dbReference type="CDD" id="cd14265">
    <property type="entry name" value="UDPK_IM_like"/>
    <property type="match status" value="1"/>
</dbReference>
<feature type="transmembrane region" description="Helical" evidence="19">
    <location>
        <begin position="35"/>
        <end position="63"/>
    </location>
</feature>
<dbReference type="GO" id="GO:0008654">
    <property type="term" value="P:phospholipid biosynthetic process"/>
    <property type="evidence" value="ECO:0007669"/>
    <property type="project" value="UniProtKB-KW"/>
</dbReference>
<reference evidence="20 21" key="1">
    <citation type="submission" date="2019-05" db="EMBL/GenBank/DDBJ databases">
        <title>Panacibacter sp. strain 17mud1-8 Genome sequencing and assembly.</title>
        <authorList>
            <person name="Chhetri G."/>
        </authorList>
    </citation>
    <scope>NUCLEOTIDE SEQUENCE [LARGE SCALE GENOMIC DNA]</scope>
    <source>
        <strain evidence="20 21">17mud1-8</strain>
    </source>
</reference>
<evidence type="ECO:0000256" key="16">
    <source>
        <dbReference type="PIRSR" id="PIRSR600829-2"/>
    </source>
</evidence>
<evidence type="ECO:0000313" key="21">
    <source>
        <dbReference type="Proteomes" id="UP000305848"/>
    </source>
</evidence>
<dbReference type="InterPro" id="IPR033717">
    <property type="entry name" value="UDPK"/>
</dbReference>
<dbReference type="AlphaFoldDB" id="A0A4U3LDE1"/>
<keyword evidence="11" id="KW-0443">Lipid metabolism</keyword>
<keyword evidence="10 19" id="KW-1133">Transmembrane helix</keyword>
<keyword evidence="12 19" id="KW-0472">Membrane</keyword>
<dbReference type="InterPro" id="IPR000829">
    <property type="entry name" value="DAGK"/>
</dbReference>
<evidence type="ECO:0000256" key="11">
    <source>
        <dbReference type="ARBA" id="ARBA00023098"/>
    </source>
</evidence>
<evidence type="ECO:0000256" key="5">
    <source>
        <dbReference type="ARBA" id="ARBA00022679"/>
    </source>
</evidence>
<dbReference type="PANTHER" id="PTHR34299">
    <property type="entry name" value="DIACYLGLYCEROL KINASE"/>
    <property type="match status" value="1"/>
</dbReference>
<evidence type="ECO:0000256" key="1">
    <source>
        <dbReference type="ARBA" id="ARBA00004651"/>
    </source>
</evidence>
<dbReference type="GO" id="GO:0005886">
    <property type="term" value="C:plasma membrane"/>
    <property type="evidence" value="ECO:0007669"/>
    <property type="project" value="UniProtKB-SubCell"/>
</dbReference>
<keyword evidence="14" id="KW-1208">Phospholipid metabolism</keyword>
<feature type="binding site" evidence="17">
    <location>
        <begin position="91"/>
        <end position="92"/>
    </location>
    <ligand>
        <name>ATP</name>
        <dbReference type="ChEBI" id="CHEBI:30616"/>
    </ligand>
</feature>
<dbReference type="Gene3D" id="1.10.287.3610">
    <property type="match status" value="1"/>
</dbReference>
<evidence type="ECO:0000256" key="14">
    <source>
        <dbReference type="ARBA" id="ARBA00023264"/>
    </source>
</evidence>
<evidence type="ECO:0000256" key="3">
    <source>
        <dbReference type="ARBA" id="ARBA00022475"/>
    </source>
</evidence>
<comment type="caution">
    <text evidence="20">The sequence shown here is derived from an EMBL/GenBank/DDBJ whole genome shotgun (WGS) entry which is preliminary data.</text>
</comment>
<feature type="binding site" evidence="17">
    <location>
        <position position="4"/>
    </location>
    <ligand>
        <name>ATP</name>
        <dbReference type="ChEBI" id="CHEBI:30616"/>
    </ligand>
</feature>
<keyword evidence="4" id="KW-0444">Lipid biosynthesis</keyword>
<keyword evidence="3" id="KW-1003">Cell membrane</keyword>
<evidence type="ECO:0000256" key="17">
    <source>
        <dbReference type="PIRSR" id="PIRSR600829-3"/>
    </source>
</evidence>
<comment type="subcellular location">
    <subcellularLocation>
        <location evidence="1">Cell membrane</location>
        <topology evidence="1">Multi-pass membrane protein</topology>
    </subcellularLocation>
</comment>
<evidence type="ECO:0000256" key="10">
    <source>
        <dbReference type="ARBA" id="ARBA00022989"/>
    </source>
</evidence>
<evidence type="ECO:0000256" key="19">
    <source>
        <dbReference type="SAM" id="Phobius"/>
    </source>
</evidence>
<evidence type="ECO:0000256" key="9">
    <source>
        <dbReference type="ARBA" id="ARBA00022840"/>
    </source>
</evidence>
<keyword evidence="5" id="KW-0808">Transferase</keyword>
<proteinExistence type="inferred from homology"/>
<sequence>MYKRQTIFSAFKHAFNGLWYFFLHERNGKVQCLAAAMAIGGGWLLTISPAQWICILLCIGAVLSLEMMNSALEKLCDVVHGDYHPAIKIVKDIAAGAVLWVSVMSIAIGCFIYIPKIIVLCSGN</sequence>
<organism evidence="20 21">
    <name type="scientific">Ilyomonas limi</name>
    <dbReference type="NCBI Taxonomy" id="2575867"/>
    <lineage>
        <taxon>Bacteria</taxon>
        <taxon>Pseudomonadati</taxon>
        <taxon>Bacteroidota</taxon>
        <taxon>Chitinophagia</taxon>
        <taxon>Chitinophagales</taxon>
        <taxon>Chitinophagaceae</taxon>
        <taxon>Ilyomonas</taxon>
    </lineage>
</organism>
<dbReference type="OrthoDB" id="1493837at2"/>
<keyword evidence="6 19" id="KW-0812">Transmembrane</keyword>
<keyword evidence="18" id="KW-0479">Metal-binding</keyword>
<dbReference type="PANTHER" id="PTHR34299:SF1">
    <property type="entry name" value="DIACYLGLYCEROL KINASE"/>
    <property type="match status" value="1"/>
</dbReference>
<evidence type="ECO:0000256" key="7">
    <source>
        <dbReference type="ARBA" id="ARBA00022741"/>
    </source>
</evidence>
<dbReference type="RefSeq" id="WP_137260177.1">
    <property type="nucleotide sequence ID" value="NZ_SZQL01000001.1"/>
</dbReference>
<keyword evidence="13" id="KW-0594">Phospholipid biosynthesis</keyword>
<dbReference type="GO" id="GO:0005524">
    <property type="term" value="F:ATP binding"/>
    <property type="evidence" value="ECO:0007669"/>
    <property type="project" value="UniProtKB-KW"/>
</dbReference>
<evidence type="ECO:0000256" key="4">
    <source>
        <dbReference type="ARBA" id="ARBA00022516"/>
    </source>
</evidence>